<keyword evidence="4" id="KW-1185">Reference proteome</keyword>
<dbReference type="InterPro" id="IPR013078">
    <property type="entry name" value="His_Pase_superF_clade-1"/>
</dbReference>
<protein>
    <submittedName>
        <fullName evidence="3">DNA mismatch repair protein MutT</fullName>
    </submittedName>
</protein>
<accession>A0A7Y0EUQ1</accession>
<name>A0A7Y0EUQ1_9BIFI</name>
<keyword evidence="1" id="KW-0378">Hydrolase</keyword>
<dbReference type="Proteomes" id="UP000529710">
    <property type="component" value="Unassembled WGS sequence"/>
</dbReference>
<evidence type="ECO:0000256" key="1">
    <source>
        <dbReference type="ARBA" id="ARBA00022801"/>
    </source>
</evidence>
<dbReference type="SMART" id="SM00855">
    <property type="entry name" value="PGAM"/>
    <property type="match status" value="1"/>
</dbReference>
<dbReference type="PROSITE" id="PS51462">
    <property type="entry name" value="NUDIX"/>
    <property type="match status" value="1"/>
</dbReference>
<dbReference type="Pfam" id="PF00293">
    <property type="entry name" value="NUDIX"/>
    <property type="match status" value="1"/>
</dbReference>
<dbReference type="InterPro" id="IPR000086">
    <property type="entry name" value="NUDIX_hydrolase_dom"/>
</dbReference>
<dbReference type="PANTHER" id="PTHR21340:SF0">
    <property type="entry name" value="BIS(5'-NUCLEOSYL)-TETRAPHOSPHATASE [ASYMMETRICAL]"/>
    <property type="match status" value="1"/>
</dbReference>
<dbReference type="Pfam" id="PF00300">
    <property type="entry name" value="His_Phos_1"/>
    <property type="match status" value="1"/>
</dbReference>
<dbReference type="AlphaFoldDB" id="A0A7Y0EUQ1"/>
<dbReference type="GO" id="GO:0004081">
    <property type="term" value="F:bis(5'-nucleosyl)-tetraphosphatase (asymmetrical) activity"/>
    <property type="evidence" value="ECO:0007669"/>
    <property type="project" value="TreeGrafter"/>
</dbReference>
<sequence length="385" mass="42736">MTYVGKSPGNRALPLPSGISPTIGVGSFPNVIEGRIEDRIVRRIVEAAGGIVYRRRKGRNGEPDDIEVCLVHRPKYDDWSWPKGKLDANESHRHAAVREIGEETGLPVTLGPYLDDVEYPLSDEGKKNRKAKGTASVLKHVKFWMATPISVQDDLNRAPAFGPVHRADVGEINSVIWLTPAEARKKLTHSTDKDLLAVFMDRINEGAEQAVPFLVVRHGKAESRKAWKGEEGHRPITPRGAACAFALSYELACFNPTRLVSSPWTRCLETLDMFSWQTHQNIIRLPQLTEDAFAQDPHKSWECFYTEMLHAVRSGTPTAICMHRPVIGGMFEHMRGICATKSLAKQLIAKTPYMATGTAIAVFAIPKADGTLTIIDLQKVVPLVY</sequence>
<evidence type="ECO:0000313" key="4">
    <source>
        <dbReference type="Proteomes" id="UP000529710"/>
    </source>
</evidence>
<evidence type="ECO:0000259" key="2">
    <source>
        <dbReference type="PROSITE" id="PS51462"/>
    </source>
</evidence>
<dbReference type="CDD" id="cd03673">
    <property type="entry name" value="NUDIX_Ap6A_hydrolase"/>
    <property type="match status" value="1"/>
</dbReference>
<organism evidence="3 4">
    <name type="scientific">Bifidobacterium erythrocebi</name>
    <dbReference type="NCBI Taxonomy" id="2675325"/>
    <lineage>
        <taxon>Bacteria</taxon>
        <taxon>Bacillati</taxon>
        <taxon>Actinomycetota</taxon>
        <taxon>Actinomycetes</taxon>
        <taxon>Bifidobacteriales</taxon>
        <taxon>Bifidobacteriaceae</taxon>
        <taxon>Bifidobacterium</taxon>
    </lineage>
</organism>
<dbReference type="SUPFAM" id="SSF53254">
    <property type="entry name" value="Phosphoglycerate mutase-like"/>
    <property type="match status" value="1"/>
</dbReference>
<dbReference type="PANTHER" id="PTHR21340">
    <property type="entry name" value="DIADENOSINE 5,5-P1,P4-TETRAPHOSPHATE PYROPHOSPHOHYDROLASE MUTT"/>
    <property type="match status" value="1"/>
</dbReference>
<dbReference type="InterPro" id="IPR020084">
    <property type="entry name" value="NUDIX_hydrolase_CS"/>
</dbReference>
<comment type="caution">
    <text evidence="3">The sequence shown here is derived from an EMBL/GenBank/DDBJ whole genome shotgun (WGS) entry which is preliminary data.</text>
</comment>
<evidence type="ECO:0000313" key="3">
    <source>
        <dbReference type="EMBL" id="NMM96787.1"/>
    </source>
</evidence>
<dbReference type="InterPro" id="IPR029033">
    <property type="entry name" value="His_PPase_superfam"/>
</dbReference>
<dbReference type="GO" id="GO:0006754">
    <property type="term" value="P:ATP biosynthetic process"/>
    <property type="evidence" value="ECO:0007669"/>
    <property type="project" value="TreeGrafter"/>
</dbReference>
<dbReference type="Gene3D" id="3.90.79.10">
    <property type="entry name" value="Nucleoside Triphosphate Pyrophosphohydrolase"/>
    <property type="match status" value="1"/>
</dbReference>
<proteinExistence type="predicted"/>
<reference evidence="3 4" key="1">
    <citation type="submission" date="2020-02" db="EMBL/GenBank/DDBJ databases">
        <title>Characterization of phylogenetic diversity of novel bifidobacterial species isolated in Czech ZOOs.</title>
        <authorList>
            <person name="Lugli G.A."/>
            <person name="Vera N.B."/>
            <person name="Ventura M."/>
        </authorList>
    </citation>
    <scope>NUCLEOTIDE SEQUENCE [LARGE SCALE GENOMIC DNA]</scope>
    <source>
        <strain evidence="3 4">DSM 109960</strain>
    </source>
</reference>
<dbReference type="EMBL" id="JAAIIF010000014">
    <property type="protein sequence ID" value="NMM96787.1"/>
    <property type="molecule type" value="Genomic_DNA"/>
</dbReference>
<dbReference type="SUPFAM" id="SSF55811">
    <property type="entry name" value="Nudix"/>
    <property type="match status" value="1"/>
</dbReference>
<dbReference type="PROSITE" id="PS00893">
    <property type="entry name" value="NUDIX_BOX"/>
    <property type="match status" value="1"/>
</dbReference>
<feature type="domain" description="Nudix hydrolase" evidence="2">
    <location>
        <begin position="43"/>
        <end position="201"/>
    </location>
</feature>
<gene>
    <name evidence="3" type="ORF">G1C98_1523</name>
</gene>
<dbReference type="InterPro" id="IPR051325">
    <property type="entry name" value="Nudix_hydrolase_domain"/>
</dbReference>
<dbReference type="Gene3D" id="3.40.50.1240">
    <property type="entry name" value="Phosphoglycerate mutase-like"/>
    <property type="match status" value="1"/>
</dbReference>
<dbReference type="GO" id="GO:0006167">
    <property type="term" value="P:AMP biosynthetic process"/>
    <property type="evidence" value="ECO:0007669"/>
    <property type="project" value="TreeGrafter"/>
</dbReference>
<dbReference type="InterPro" id="IPR015797">
    <property type="entry name" value="NUDIX_hydrolase-like_dom_sf"/>
</dbReference>